<name>A0A6J1MIG2_DROHY</name>
<feature type="region of interest" description="Disordered" evidence="2">
    <location>
        <begin position="465"/>
        <end position="564"/>
    </location>
</feature>
<evidence type="ECO:0000313" key="5">
    <source>
        <dbReference type="RefSeq" id="XP_023178873.2"/>
    </source>
</evidence>
<feature type="compositionally biased region" description="Polar residues" evidence="2">
    <location>
        <begin position="1009"/>
        <end position="1023"/>
    </location>
</feature>
<dbReference type="Pfam" id="PF12416">
    <property type="entry name" value="DUF3668"/>
    <property type="match status" value="1"/>
</dbReference>
<evidence type="ECO:0000313" key="4">
    <source>
        <dbReference type="Proteomes" id="UP000504633"/>
    </source>
</evidence>
<feature type="region of interest" description="Disordered" evidence="2">
    <location>
        <begin position="1009"/>
        <end position="1059"/>
    </location>
</feature>
<evidence type="ECO:0000256" key="2">
    <source>
        <dbReference type="SAM" id="MobiDB-lite"/>
    </source>
</evidence>
<feature type="compositionally biased region" description="Basic residues" evidence="2">
    <location>
        <begin position="1046"/>
        <end position="1056"/>
    </location>
</feature>
<feature type="domain" description="DUF3668" evidence="3">
    <location>
        <begin position="216"/>
        <end position="388"/>
    </location>
</feature>
<feature type="compositionally biased region" description="Basic and acidic residues" evidence="2">
    <location>
        <begin position="602"/>
        <end position="614"/>
    </location>
</feature>
<keyword evidence="4" id="KW-1185">Reference proteome</keyword>
<feature type="compositionally biased region" description="Basic and acidic residues" evidence="2">
    <location>
        <begin position="468"/>
        <end position="485"/>
    </location>
</feature>
<gene>
    <name evidence="5" type="primary">LOC111604869</name>
</gene>
<feature type="compositionally biased region" description="Polar residues" evidence="2">
    <location>
        <begin position="588"/>
        <end position="601"/>
    </location>
</feature>
<dbReference type="Gene3D" id="2.60.40.150">
    <property type="entry name" value="C2 domain"/>
    <property type="match status" value="1"/>
</dbReference>
<dbReference type="InterPro" id="IPR035892">
    <property type="entry name" value="C2_domain_sf"/>
</dbReference>
<feature type="region of interest" description="Disordered" evidence="2">
    <location>
        <begin position="696"/>
        <end position="718"/>
    </location>
</feature>
<dbReference type="OMA" id="EWTRNSE"/>
<evidence type="ECO:0000256" key="1">
    <source>
        <dbReference type="SAM" id="Coils"/>
    </source>
</evidence>
<accession>A0A6J1MIG2</accession>
<dbReference type="InterPro" id="IPR022136">
    <property type="entry name" value="DUF3668"/>
</dbReference>
<feature type="coiled-coil region" evidence="1">
    <location>
        <begin position="1256"/>
        <end position="1290"/>
    </location>
</feature>
<reference evidence="5" key="1">
    <citation type="submission" date="2025-08" db="UniProtKB">
        <authorList>
            <consortium name="RefSeq"/>
        </authorList>
    </citation>
    <scope>IDENTIFICATION</scope>
    <source>
        <strain evidence="5">15085-1641.00</strain>
        <tissue evidence="5">Whole body</tissue>
    </source>
</reference>
<keyword evidence="1" id="KW-0175">Coiled coil</keyword>
<feature type="compositionally biased region" description="Acidic residues" evidence="2">
    <location>
        <begin position="543"/>
        <end position="552"/>
    </location>
</feature>
<dbReference type="OrthoDB" id="332250at2759"/>
<dbReference type="RefSeq" id="XP_023178873.2">
    <property type="nucleotide sequence ID" value="XM_023323105.2"/>
</dbReference>
<dbReference type="KEGG" id="dhe:111604869"/>
<organism evidence="4 5">
    <name type="scientific">Drosophila hydei</name>
    <name type="common">Fruit fly</name>
    <dbReference type="NCBI Taxonomy" id="7224"/>
    <lineage>
        <taxon>Eukaryota</taxon>
        <taxon>Metazoa</taxon>
        <taxon>Ecdysozoa</taxon>
        <taxon>Arthropoda</taxon>
        <taxon>Hexapoda</taxon>
        <taxon>Insecta</taxon>
        <taxon>Pterygota</taxon>
        <taxon>Neoptera</taxon>
        <taxon>Endopterygota</taxon>
        <taxon>Diptera</taxon>
        <taxon>Brachycera</taxon>
        <taxon>Muscomorpha</taxon>
        <taxon>Ephydroidea</taxon>
        <taxon>Drosophilidae</taxon>
        <taxon>Drosophila</taxon>
    </lineage>
</organism>
<dbReference type="GeneID" id="111604869"/>
<evidence type="ECO:0000259" key="3">
    <source>
        <dbReference type="Pfam" id="PF12416"/>
    </source>
</evidence>
<feature type="region of interest" description="Disordered" evidence="2">
    <location>
        <begin position="579"/>
        <end position="620"/>
    </location>
</feature>
<feature type="compositionally biased region" description="Basic and acidic residues" evidence="2">
    <location>
        <begin position="698"/>
        <end position="711"/>
    </location>
</feature>
<feature type="compositionally biased region" description="Basic and acidic residues" evidence="2">
    <location>
        <begin position="530"/>
        <end position="542"/>
    </location>
</feature>
<sequence length="1427" mass="162237">MVKSSKQSRPLPATDRSSVSVSGSANYMEHTYCVVLHVVEAINFYGRETREGEREQIIMNAALNTVDFEVEGTPSVTTETIIFNSNCIWECDMAGIKRIKTDHRPVKVTFFSSNNMERKIIGSLLLPVRGLPVLGTGGNNSPLQLKMFWHKLICISNEFRSHKPEVLLMLAIIKKSLLHTKDFKHLTAFNSSEKQSRTPPLQSPGHSITANMLQSQANVYVQSLVQLGLLQVGNDPLVDCDIIEVVLQFKQLKNLNKFVKSLYNSKADEVETVLLMFDFVGNVTNIDLKLSNLDSYTLNDVLGLRFKSSLRSIRLYFQRIFYLPINMYVNGTSIANYRMDFGKLLPPDNYFAENRKFVYSGSFAFDRFGRNGSARELKPIMDYTFTVDIQEVYWRQQGKQMEPQMKQQQLHEESLEMQSVGTTAVILEVPNDRAHDKGVEWSRNAEMQSASANGSVGSLNVGAELSASDERDSASESARDSDAHATLHSSQGRRKKFTRLLADNSENYDEEDQGEDHPYTPKVVTRKLPTRLEPKEEQRPDDVIDSDVDVGSDSEICGLYDNDSNDKKRDDWLAERIHETKKDKQKHNTSSTCGFEKQSSVRGEKMSRDSKDGGQQRNILDLQHIDEKATRFLQDEMQLKDHMTKRNGKKLSANNIDEDEVDDQIIDDSWAELEKENKKNSSKQLSGEGSARQCLKQNLEDKPIDKAEQKTASKLRKPQAQVTHVEDADLCTNYEASTLPKLIEHSNKNKINHSTDDSLVIKPKVIRKKKIVSKTEELEVFETSTSKPRTARMKYVASQENLDVAPDSGSHFARDKLGTKPKNIIIDMDAPTETDELEDCVHKPKVSQNKPMPNAEEERISSETVFKMKKSKSKRSSVSKTDLLLGARWVEVSKEQTEALKETEQFIETSCKAELDEISIEEQCLVNSKKSTSKKLVRSSRTILKNNIECNDVSISSEECSNIRPDQDIILTKMNSKIETSAESSVVEQPKLERKGIQKEIVCGNSQDLLVNPQKNQAKPNSSRTRERTSQKLENVSSALLDLSPTKKHEKKHRQSAQKSLLQEYLDAEESCAVEQPQEVSVQSVKSLKCHNVKTTGDEPTEPGESGDLESINRKRLAKKKRTIKEQSVIGKVCAIKEKTSGKANLEGTVHMYDETKGTEEPAKDSLKFVNQSVNTDISNMDESIKQIMAAGRKLQHEIQRKSQEYIDSLSQCRSDADISEQAPHNQEQNITHTGADYDSKFVELEQHIVVLEQHVRKFESRTQDMQDMNSKLEQEKVQLKQRITHMEYQISQLCQQSANGNDLQQILSEMRQQNIRYMDMSKAKDRYKKQWRRTAKRVHALKLAMYEKRVQNEKNIPNVLNLKSILTQDANDFEREYGRFRRPTTFSFSGSGDSPEPLLKDYLRGLSSQTVHQQNPANLVDSTRMH</sequence>
<dbReference type="Proteomes" id="UP000504633">
    <property type="component" value="Unplaced"/>
</dbReference>
<proteinExistence type="predicted"/>
<protein>
    <submittedName>
        <fullName evidence="5">Uncharacterized protein LOC111604869</fullName>
    </submittedName>
</protein>